<dbReference type="Proteomes" id="UP000546464">
    <property type="component" value="Unassembled WGS sequence"/>
</dbReference>
<proteinExistence type="predicted"/>
<name>A0A842H980_9BACT</name>
<sequence length="1091" mass="121975">MLKYFLCLLLGLGECFAAQTIAPVPVSESEVFLLERPVEGNSWTLPQVWKFTRGDNSSYADPSYNDESWRSVNAGTTIGGGGWRWYRLAFEMPPELEGKDLVLSLGAISVTDRVYVNGDNVGSYGGTPPNFVLGASDVKRRYPVPAGHFRPGRNVIAVRVYAGHKGGMYEGPYTLQPYDSSQLYAKMSLKVPGADALKTLLYDAPFAQRFEPSADVIVEPSLTSLGENPVHGVLSAEIVNASGIALQRDQIALEIDPKQWCAARFQFVAPEQEADYTCHLAYHVDGELVWEMSLPFEVGPIERITYELPVDEAIGAYMGQALPVVVNDTAMGRFSPREVDASFELYDNLSETDARSGVAYSVQIQDSLQEPRIFLANTRPTPAGGERVRKFHRVAGHRYDGLNDAWVYGKVGPAGSNTLQGLSVQASSWAKRTYRYDYSGDVWMDFSISAVSPAWVVSTNSDEIAVFDGIQTHAVGLPQYLAYEGRNGVNVVPATEGIPGEDMTANWVLAWFNGGAGWDEFDTPWLFVLEKRPTSVSTSAGTALVFSYETAAGILQGMPLYGVTLQEPARTAGWSEGLPQDVVERCQYWSRVLLNAPDQVRRSTLADFANDELIVKDEVTHLEIEDAWGTEGMKIVPVSPTLALSSKAGKIDIAADAPTRDLGMATLQGPFVAWENREIGIFRIKGLLSFIDERRGNLSLPETEEAQAVRDELNHTVAEGLQDELSKHPWSTELRHGGFIPGNLRAYYTNLLLALPYLDDPLRQAVEDEIRTETETYFLSTSEPPPELAPLVDEVYRDQPLIVEVYNPDNDLYIGLSPYGVTRFGVDQVYFGSVTVYMVWNYADTFQRYDWLWNNYETIQLLMNAPRNSHDWATGMSWDSFGGLRVGNGNQESNGIYAAMVAMVRIARQFNDAQTMQGSAYYALMAITGMQAQLYASDYLRQNRPWLHDHSRSYQIEYAQRVRGNYFTEFNEFGGMSQAIISNGNVASQPENLSGSSPGGLVENPLPEVMRLYHDLWPDFINDFYDPKYDQAINVDRRLDSRVSVDTFVYQVESYPQPVSEIFEARRDGDYNWWIRMTDRRAFLDFLSMQP</sequence>
<dbReference type="SUPFAM" id="SSF49785">
    <property type="entry name" value="Galactose-binding domain-like"/>
    <property type="match status" value="1"/>
</dbReference>
<keyword evidence="1" id="KW-0732">Signal</keyword>
<evidence type="ECO:0000256" key="1">
    <source>
        <dbReference type="SAM" id="SignalP"/>
    </source>
</evidence>
<feature type="chain" id="PRO_5032999044" evidence="1">
    <location>
        <begin position="18"/>
        <end position="1091"/>
    </location>
</feature>
<gene>
    <name evidence="2" type="ORF">H5P28_01275</name>
</gene>
<protein>
    <submittedName>
        <fullName evidence="2">Uncharacterized protein</fullName>
    </submittedName>
</protein>
<accession>A0A842H980</accession>
<dbReference type="Gene3D" id="2.60.120.260">
    <property type="entry name" value="Galactose-binding domain-like"/>
    <property type="match status" value="1"/>
</dbReference>
<evidence type="ECO:0000313" key="2">
    <source>
        <dbReference type="EMBL" id="MBC2592880.1"/>
    </source>
</evidence>
<dbReference type="InterPro" id="IPR008979">
    <property type="entry name" value="Galactose-bd-like_sf"/>
</dbReference>
<reference evidence="2 3" key="1">
    <citation type="submission" date="2020-07" db="EMBL/GenBank/DDBJ databases">
        <authorList>
            <person name="Feng X."/>
        </authorList>
    </citation>
    <scope>NUCLEOTIDE SEQUENCE [LARGE SCALE GENOMIC DNA]</scope>
    <source>
        <strain evidence="2 3">JCM31066</strain>
    </source>
</reference>
<evidence type="ECO:0000313" key="3">
    <source>
        <dbReference type="Proteomes" id="UP000546464"/>
    </source>
</evidence>
<dbReference type="RefSeq" id="WP_185673893.1">
    <property type="nucleotide sequence ID" value="NZ_JACHVB010000012.1"/>
</dbReference>
<dbReference type="EMBL" id="JACHVB010000012">
    <property type="protein sequence ID" value="MBC2592880.1"/>
    <property type="molecule type" value="Genomic_DNA"/>
</dbReference>
<keyword evidence="3" id="KW-1185">Reference proteome</keyword>
<organism evidence="2 3">
    <name type="scientific">Ruficoccus amylovorans</name>
    <dbReference type="NCBI Taxonomy" id="1804625"/>
    <lineage>
        <taxon>Bacteria</taxon>
        <taxon>Pseudomonadati</taxon>
        <taxon>Verrucomicrobiota</taxon>
        <taxon>Opitutia</taxon>
        <taxon>Puniceicoccales</taxon>
        <taxon>Cerasicoccaceae</taxon>
        <taxon>Ruficoccus</taxon>
    </lineage>
</organism>
<comment type="caution">
    <text evidence="2">The sequence shown here is derived from an EMBL/GenBank/DDBJ whole genome shotgun (WGS) entry which is preliminary data.</text>
</comment>
<dbReference type="AlphaFoldDB" id="A0A842H980"/>
<feature type="signal peptide" evidence="1">
    <location>
        <begin position="1"/>
        <end position="17"/>
    </location>
</feature>